<comment type="caution">
    <text evidence="2">The sequence shown here is derived from an EMBL/GenBank/DDBJ whole genome shotgun (WGS) entry which is preliminary data.</text>
</comment>
<sequence>MAPRKKTSNMVWVVKSKQPAKMTTEKKTSSVMSSDSSLLSDSVSKLQLCSKEHNILSDWSLLPEELLHIISSKLEDCFDFIHARSVCRPWRSIFPFPSSLLRTRYSLPSFDKFPRKGRGCCTLEKFPLFLFRLRAAPEPSLLSEFFVGGIRPEEDVEFSSPVQCSVKVKIPSDSAPTSLNVADCQIIPLGYKCRMVGYDPNSLATRYRAAAFLPLNKEKRGEFIVLIGYSRHMLVLRSTEMRWTRLQNTSIAADCSDIVAFRGKFYAVFINGDVFAIDPYTLETTPLIPPEIVDCGRCNYLVPYGDDDELYLVERIIVRNGVLCFSKLACRVSVLDEEAGEWVVPGNCSGNASCSAKELPDGCGVSGSSMLFINEIFDVTYPYKYGVETGNPEDDLNVWRCSRETRVTISNKSPMVALRIEHAEL</sequence>
<accession>A0A8X7WID7</accession>
<dbReference type="AlphaFoldDB" id="A0A8X7WID7"/>
<evidence type="ECO:0000313" key="3">
    <source>
        <dbReference type="Proteomes" id="UP000886595"/>
    </source>
</evidence>
<dbReference type="CDD" id="cd09917">
    <property type="entry name" value="F-box_SF"/>
    <property type="match status" value="1"/>
</dbReference>
<feature type="domain" description="F-box" evidence="1">
    <location>
        <begin position="62"/>
        <end position="103"/>
    </location>
</feature>
<evidence type="ECO:0000259" key="1">
    <source>
        <dbReference type="SMART" id="SM00256"/>
    </source>
</evidence>
<dbReference type="PANTHER" id="PTHR47123">
    <property type="entry name" value="F-BOX PROTEIN SKIP23"/>
    <property type="match status" value="1"/>
</dbReference>
<dbReference type="InterPro" id="IPR036047">
    <property type="entry name" value="F-box-like_dom_sf"/>
</dbReference>
<evidence type="ECO:0000313" key="2">
    <source>
        <dbReference type="EMBL" id="KAG2331533.1"/>
    </source>
</evidence>
<dbReference type="SMART" id="SM00256">
    <property type="entry name" value="FBOX"/>
    <property type="match status" value="1"/>
</dbReference>
<reference evidence="2 3" key="1">
    <citation type="submission" date="2020-02" db="EMBL/GenBank/DDBJ databases">
        <authorList>
            <person name="Ma Q."/>
            <person name="Huang Y."/>
            <person name="Song X."/>
            <person name="Pei D."/>
        </authorList>
    </citation>
    <scope>NUCLEOTIDE SEQUENCE [LARGE SCALE GENOMIC DNA]</scope>
    <source>
        <strain evidence="2">Sxm20200214</strain>
        <tissue evidence="2">Leaf</tissue>
    </source>
</reference>
<name>A0A8X7WID7_BRACI</name>
<dbReference type="SUPFAM" id="SSF81383">
    <property type="entry name" value="F-box domain"/>
    <property type="match status" value="1"/>
</dbReference>
<dbReference type="Pfam" id="PF03478">
    <property type="entry name" value="Beta-prop_KIB1-4"/>
    <property type="match status" value="1"/>
</dbReference>
<dbReference type="PANTHER" id="PTHR47123:SF17">
    <property type="entry name" value="F-BOX DOMAIN-CONTAINING PROTEIN"/>
    <property type="match status" value="1"/>
</dbReference>
<dbReference type="InterPro" id="IPR001810">
    <property type="entry name" value="F-box_dom"/>
</dbReference>
<dbReference type="Proteomes" id="UP000886595">
    <property type="component" value="Unassembled WGS sequence"/>
</dbReference>
<dbReference type="EMBL" id="JAAMPC010000001">
    <property type="protein sequence ID" value="KAG2331533.1"/>
    <property type="molecule type" value="Genomic_DNA"/>
</dbReference>
<proteinExistence type="predicted"/>
<dbReference type="InterPro" id="IPR051304">
    <property type="entry name" value="SCF_F-box_domain"/>
</dbReference>
<dbReference type="InterPro" id="IPR005174">
    <property type="entry name" value="KIB1-4_b-propeller"/>
</dbReference>
<keyword evidence="3" id="KW-1185">Reference proteome</keyword>
<dbReference type="OrthoDB" id="638130at2759"/>
<organism evidence="2 3">
    <name type="scientific">Brassica carinata</name>
    <name type="common">Ethiopian mustard</name>
    <name type="synonym">Abyssinian cabbage</name>
    <dbReference type="NCBI Taxonomy" id="52824"/>
    <lineage>
        <taxon>Eukaryota</taxon>
        <taxon>Viridiplantae</taxon>
        <taxon>Streptophyta</taxon>
        <taxon>Embryophyta</taxon>
        <taxon>Tracheophyta</taxon>
        <taxon>Spermatophyta</taxon>
        <taxon>Magnoliopsida</taxon>
        <taxon>eudicotyledons</taxon>
        <taxon>Gunneridae</taxon>
        <taxon>Pentapetalae</taxon>
        <taxon>rosids</taxon>
        <taxon>malvids</taxon>
        <taxon>Brassicales</taxon>
        <taxon>Brassicaceae</taxon>
        <taxon>Brassiceae</taxon>
        <taxon>Brassica</taxon>
    </lineage>
</organism>
<protein>
    <recommendedName>
        <fullName evidence="1">F-box domain-containing protein</fullName>
    </recommendedName>
</protein>
<gene>
    <name evidence="2" type="ORF">Bca52824_002713</name>
</gene>
<dbReference type="Gene3D" id="1.20.1280.50">
    <property type="match status" value="1"/>
</dbReference>